<dbReference type="Gene3D" id="3.20.20.70">
    <property type="entry name" value="Aldolase class I"/>
    <property type="match status" value="1"/>
</dbReference>
<dbReference type="InterPro" id="IPR023885">
    <property type="entry name" value="4Fe4S-binding_SPASM_dom"/>
</dbReference>
<dbReference type="SFLD" id="SFLDG01067">
    <property type="entry name" value="SPASM/twitch_domain_containing"/>
    <property type="match status" value="1"/>
</dbReference>
<evidence type="ECO:0000256" key="4">
    <source>
        <dbReference type="ARBA" id="ARBA00022723"/>
    </source>
</evidence>
<dbReference type="Pfam" id="PF04055">
    <property type="entry name" value="Radical_SAM"/>
    <property type="match status" value="1"/>
</dbReference>
<dbReference type="Pfam" id="PF13186">
    <property type="entry name" value="SPASM"/>
    <property type="match status" value="1"/>
</dbReference>
<gene>
    <name evidence="9" type="ORF">EZS26_000902</name>
</gene>
<dbReference type="PROSITE" id="PS01305">
    <property type="entry name" value="MOAA_NIFB_PQQE"/>
    <property type="match status" value="1"/>
</dbReference>
<dbReference type="Proteomes" id="UP000324575">
    <property type="component" value="Unassembled WGS sequence"/>
</dbReference>
<dbReference type="InterPro" id="IPR000385">
    <property type="entry name" value="MoaA_NifB_PqqE_Fe-S-bd_CS"/>
</dbReference>
<name>A0A5M8P3E9_9BACT</name>
<dbReference type="InterPro" id="IPR007197">
    <property type="entry name" value="rSAM"/>
</dbReference>
<keyword evidence="2" id="KW-0004">4Fe-4S</keyword>
<organism evidence="9 10">
    <name type="scientific">Candidatus Ordinivivax streblomastigis</name>
    <dbReference type="NCBI Taxonomy" id="2540710"/>
    <lineage>
        <taxon>Bacteria</taxon>
        <taxon>Pseudomonadati</taxon>
        <taxon>Bacteroidota</taxon>
        <taxon>Bacteroidia</taxon>
        <taxon>Bacteroidales</taxon>
        <taxon>Candidatus Ordinivivax</taxon>
    </lineage>
</organism>
<dbReference type="InterPro" id="IPR034491">
    <property type="entry name" value="Anaerob_Ser_sulfatase-maturase"/>
</dbReference>
<evidence type="ECO:0000313" key="9">
    <source>
        <dbReference type="EMBL" id="KAA6303007.1"/>
    </source>
</evidence>
<evidence type="ECO:0000256" key="3">
    <source>
        <dbReference type="ARBA" id="ARBA00022691"/>
    </source>
</evidence>
<dbReference type="NCBIfam" id="TIGR03942">
    <property type="entry name" value="sulfatase_rSAM"/>
    <property type="match status" value="1"/>
</dbReference>
<dbReference type="SFLD" id="SFLDG01384">
    <property type="entry name" value="thioether_bond_formation_requi"/>
    <property type="match status" value="1"/>
</dbReference>
<dbReference type="SFLD" id="SFLDF00285">
    <property type="entry name" value="anaerobic_Ser-type_sulfatase-m"/>
    <property type="match status" value="1"/>
</dbReference>
<proteinExistence type="inferred from homology"/>
<evidence type="ECO:0000256" key="6">
    <source>
        <dbReference type="ARBA" id="ARBA00023014"/>
    </source>
</evidence>
<evidence type="ECO:0000256" key="1">
    <source>
        <dbReference type="ARBA" id="ARBA00001966"/>
    </source>
</evidence>
<keyword evidence="9" id="KW-0560">Oxidoreductase</keyword>
<keyword evidence="3" id="KW-0949">S-adenosyl-L-methionine</keyword>
<dbReference type="SUPFAM" id="SSF102114">
    <property type="entry name" value="Radical SAM enzymes"/>
    <property type="match status" value="1"/>
</dbReference>
<dbReference type="SFLD" id="SFLDS00029">
    <property type="entry name" value="Radical_SAM"/>
    <property type="match status" value="1"/>
</dbReference>
<dbReference type="EC" id="1.1.99.-" evidence="9"/>
<reference evidence="9 10" key="1">
    <citation type="submission" date="2019-03" db="EMBL/GenBank/DDBJ databases">
        <title>Single cell metagenomics reveals metabolic interactions within the superorganism composed of flagellate Streblomastix strix and complex community of Bacteroidetes bacteria on its surface.</title>
        <authorList>
            <person name="Treitli S.C."/>
            <person name="Kolisko M."/>
            <person name="Husnik F."/>
            <person name="Keeling P."/>
            <person name="Hampl V."/>
        </authorList>
    </citation>
    <scope>NUCLEOTIDE SEQUENCE [LARGE SCALE GENOMIC DNA]</scope>
    <source>
        <strain evidence="9">St1</strain>
    </source>
</reference>
<accession>A0A5M8P3E9</accession>
<dbReference type="SFLD" id="SFLDG01072">
    <property type="entry name" value="dehydrogenase_like"/>
    <property type="match status" value="1"/>
</dbReference>
<dbReference type="InterPro" id="IPR047207">
    <property type="entry name" value="SPASM_anSME"/>
</dbReference>
<dbReference type="PANTHER" id="PTHR43273">
    <property type="entry name" value="ANAEROBIC SULFATASE-MATURATING ENZYME HOMOLOG ASLB-RELATED"/>
    <property type="match status" value="1"/>
</dbReference>
<dbReference type="GO" id="GO:0051539">
    <property type="term" value="F:4 iron, 4 sulfur cluster binding"/>
    <property type="evidence" value="ECO:0007669"/>
    <property type="project" value="UniProtKB-KW"/>
</dbReference>
<comment type="caution">
    <text evidence="9">The sequence shown here is derived from an EMBL/GenBank/DDBJ whole genome shotgun (WGS) entry which is preliminary data.</text>
</comment>
<sequence>MITGSNISPFARPLYVMLKPVGAACNLRCSYCYYLDKKNLYPESTSYLLSDALLEKFTKDYLESQTTQQVLFTWHGGEALLRNIAFYKKALALQKRYGRGIQIDNCIQTNGTLLTDDWCRFLKENRFLVGISIDGPEHCHDRYRRGINGDASFHQVMKGVELLRKHDVKYNAMAVVNDYNVDYPLEFYRFFKSIDCRYIQFSPIVERINDSMAPWSVPASKWGDFLIAVFDEWVKQDVGQFYVQYFDSTLANWMGMDPGTCILAKYCGHAGVMEFNGDVYGCDHFVFPSYKLGNINRKTLTEMMYSPEQKQFGRDKYARLPRQCKECDVLFVCHGECPKNRIIRTKDEEEGLNYLCEGYYAFYKYVTPYMAFMKRELEARRSPANIMQFLQLNNNGFNNKNRRI</sequence>
<keyword evidence="6" id="KW-0411">Iron-sulfur</keyword>
<dbReference type="CDD" id="cd21120">
    <property type="entry name" value="SPASM_anSME"/>
    <property type="match status" value="1"/>
</dbReference>
<feature type="domain" description="Radical SAM core" evidence="8">
    <location>
        <begin position="8"/>
        <end position="235"/>
    </location>
</feature>
<dbReference type="NCBIfam" id="NF010308">
    <property type="entry name" value="PRK13745.1"/>
    <property type="match status" value="1"/>
</dbReference>
<dbReference type="AlphaFoldDB" id="A0A5M8P3E9"/>
<evidence type="ECO:0000256" key="7">
    <source>
        <dbReference type="ARBA" id="ARBA00023601"/>
    </source>
</evidence>
<protein>
    <submittedName>
        <fullName evidence="9">Anaerobic sulfatase-maturating enzyme</fullName>
        <ecNumber evidence="9">1.1.99.-</ecNumber>
    </submittedName>
</protein>
<dbReference type="PANTHER" id="PTHR43273:SF3">
    <property type="entry name" value="ANAEROBIC SULFATASE-MATURATING ENZYME HOMOLOG ASLB-RELATED"/>
    <property type="match status" value="1"/>
</dbReference>
<dbReference type="EMBL" id="SNRX01000004">
    <property type="protein sequence ID" value="KAA6303007.1"/>
    <property type="molecule type" value="Genomic_DNA"/>
</dbReference>
<dbReference type="GO" id="GO:0046872">
    <property type="term" value="F:metal ion binding"/>
    <property type="evidence" value="ECO:0007669"/>
    <property type="project" value="UniProtKB-KW"/>
</dbReference>
<dbReference type="InterPro" id="IPR023867">
    <property type="entry name" value="Sulphatase_maturase_rSAM"/>
</dbReference>
<keyword evidence="5" id="KW-0408">Iron</keyword>
<dbReference type="SFLD" id="SFLDG01386">
    <property type="entry name" value="main_SPASM_domain-containing"/>
    <property type="match status" value="1"/>
</dbReference>
<dbReference type="NCBIfam" id="TIGR04085">
    <property type="entry name" value="rSAM_more_4Fe4S"/>
    <property type="match status" value="1"/>
</dbReference>
<dbReference type="PROSITE" id="PS51918">
    <property type="entry name" value="RADICAL_SAM"/>
    <property type="match status" value="1"/>
</dbReference>
<evidence type="ECO:0000256" key="2">
    <source>
        <dbReference type="ARBA" id="ARBA00022485"/>
    </source>
</evidence>
<comment type="cofactor">
    <cofactor evidence="1">
        <name>[4Fe-4S] cluster</name>
        <dbReference type="ChEBI" id="CHEBI:49883"/>
    </cofactor>
</comment>
<evidence type="ECO:0000256" key="5">
    <source>
        <dbReference type="ARBA" id="ARBA00023004"/>
    </source>
</evidence>
<keyword evidence="4" id="KW-0479">Metal-binding</keyword>
<comment type="similarity">
    <text evidence="7">Belongs to the radical SAM superfamily. Anaerobic sulfatase-maturating enzyme family.</text>
</comment>
<evidence type="ECO:0000259" key="8">
    <source>
        <dbReference type="PROSITE" id="PS51918"/>
    </source>
</evidence>
<dbReference type="InterPro" id="IPR013785">
    <property type="entry name" value="Aldolase_TIM"/>
</dbReference>
<dbReference type="CDD" id="cd01335">
    <property type="entry name" value="Radical_SAM"/>
    <property type="match status" value="1"/>
</dbReference>
<evidence type="ECO:0000313" key="10">
    <source>
        <dbReference type="Proteomes" id="UP000324575"/>
    </source>
</evidence>
<dbReference type="GO" id="GO:0016491">
    <property type="term" value="F:oxidoreductase activity"/>
    <property type="evidence" value="ECO:0007669"/>
    <property type="project" value="UniProtKB-KW"/>
</dbReference>
<dbReference type="InterPro" id="IPR058240">
    <property type="entry name" value="rSAM_sf"/>
</dbReference>